<evidence type="ECO:0000259" key="11">
    <source>
        <dbReference type="PROSITE" id="PS51758"/>
    </source>
</evidence>
<dbReference type="OrthoDB" id="275278at2759"/>
<evidence type="ECO:0000256" key="9">
    <source>
        <dbReference type="SAM" id="MobiDB-lite"/>
    </source>
</evidence>
<feature type="domain" description="Letm1 RBD" evidence="11">
    <location>
        <begin position="288"/>
        <end position="508"/>
    </location>
</feature>
<keyword evidence="4 10" id="KW-1133">Transmembrane helix</keyword>
<feature type="transmembrane region" description="Helical" evidence="10">
    <location>
        <begin position="241"/>
        <end position="267"/>
    </location>
</feature>
<evidence type="ECO:0000256" key="6">
    <source>
        <dbReference type="ARBA" id="ARBA00023136"/>
    </source>
</evidence>
<protein>
    <recommendedName>
        <fullName evidence="11">Letm1 RBD domain-containing protein</fullName>
    </recommendedName>
</protein>
<gene>
    <name evidence="12" type="ORF">TA08985</name>
</gene>
<dbReference type="PANTHER" id="PTHR14009:SF1">
    <property type="entry name" value="MITOCHONDRIAL PROTON_CALCIUM EXCHANGER PROTEIN"/>
    <property type="match status" value="1"/>
</dbReference>
<dbReference type="VEuPathDB" id="PiroplasmaDB:TA08985"/>
<evidence type="ECO:0000256" key="3">
    <source>
        <dbReference type="ARBA" id="ARBA00022792"/>
    </source>
</evidence>
<evidence type="ECO:0000256" key="2">
    <source>
        <dbReference type="ARBA" id="ARBA00022692"/>
    </source>
</evidence>
<accession>Q4U9C8</accession>
<comment type="subcellular location">
    <subcellularLocation>
        <location evidence="1">Mitochondrion inner membrane</location>
        <topology evidence="1">Single-pass membrane protein</topology>
    </subcellularLocation>
</comment>
<evidence type="ECO:0000313" key="12">
    <source>
        <dbReference type="EMBL" id="CAI76575.1"/>
    </source>
</evidence>
<keyword evidence="13" id="KW-1185">Reference proteome</keyword>
<dbReference type="PROSITE" id="PS51758">
    <property type="entry name" value="LETM1_RBD"/>
    <property type="match status" value="1"/>
</dbReference>
<evidence type="ECO:0000256" key="1">
    <source>
        <dbReference type="ARBA" id="ARBA00004434"/>
    </source>
</evidence>
<dbReference type="GO" id="GO:0030003">
    <property type="term" value="P:intracellular monoatomic cation homeostasis"/>
    <property type="evidence" value="ECO:0007669"/>
    <property type="project" value="TreeGrafter"/>
</dbReference>
<evidence type="ECO:0000256" key="4">
    <source>
        <dbReference type="ARBA" id="ARBA00022989"/>
    </source>
</evidence>
<evidence type="ECO:0000256" key="5">
    <source>
        <dbReference type="ARBA" id="ARBA00023128"/>
    </source>
</evidence>
<keyword evidence="5 7" id="KW-0496">Mitochondrion</keyword>
<dbReference type="InterPro" id="IPR033122">
    <property type="entry name" value="LETM1-like_RBD"/>
</dbReference>
<evidence type="ECO:0000256" key="7">
    <source>
        <dbReference type="PROSITE-ProRule" id="PRU01094"/>
    </source>
</evidence>
<evidence type="ECO:0000313" key="13">
    <source>
        <dbReference type="Proteomes" id="UP000001950"/>
    </source>
</evidence>
<name>Q4U9C8_THEAN</name>
<dbReference type="Proteomes" id="UP000001950">
    <property type="component" value="Chromosome 4"/>
</dbReference>
<keyword evidence="2 10" id="KW-0812">Transmembrane</keyword>
<feature type="region of interest" description="Disordered" evidence="9">
    <location>
        <begin position="579"/>
        <end position="605"/>
    </location>
</feature>
<dbReference type="InterPro" id="IPR044202">
    <property type="entry name" value="LETM1/MDM38-like"/>
</dbReference>
<keyword evidence="6 10" id="KW-0472">Membrane</keyword>
<proteinExistence type="predicted"/>
<dbReference type="PANTHER" id="PTHR14009">
    <property type="entry name" value="LEUCINE ZIPPER-EF-HAND CONTAINING TRANSMEMBRANE PROTEIN"/>
    <property type="match status" value="1"/>
</dbReference>
<feature type="compositionally biased region" description="Basic and acidic residues" evidence="9">
    <location>
        <begin position="586"/>
        <end position="605"/>
    </location>
</feature>
<dbReference type="AlphaFoldDB" id="Q4U9C8"/>
<evidence type="ECO:0000256" key="10">
    <source>
        <dbReference type="SAM" id="Phobius"/>
    </source>
</evidence>
<dbReference type="KEGG" id="tan:TA08985"/>
<feature type="coiled-coil region" evidence="8">
    <location>
        <begin position="523"/>
        <end position="560"/>
    </location>
</feature>
<sequence>MLRSVALNNLYRSDFPLLKTYITKRNNGLFSGSFMSVGLSNYFKTPRIQSTFICNYRFFEIKNYYTHKSFNYHMNTLNNHIIFNQPIDGLVNCNLNYYGRNVKLSFSTETNQKNEVVKSKKKTSLVMKVFKVPLVMVKWVVYIPYRIGRGIFRVLSHSFRGFNKLAKLAARAAVLQKVTGVSGIFKSIVGGIKHTIHWCKTGSKLYAANVKVSYYILKKLIRGHPMRYHERKLLMRTMNDALKLVPFSFFIIVPFAEFLLPVVIRFFPQMLPSTFQTNNKKDEDYLQKKLMAKKELATFFQELVQERTNQILQEELDSSMRTKAEALKQFQERLLKKSDDMNPFLSANELLVFSKLFKKEFVLDKMSYQTLKVMCKLLGITPFALKSHLVLQLRHHLLKIQREDRLILWEGVESLQFEELQEACKERAMKFYNVTKEQMQQQLKQWLDLSSRREINPILLLWSRCITMTHEPMVIKETATPTDSLESADAQEMLVDVSSSEVLEEKPEEKVGMSKIKVIQDVVEAAQVDEEQLHEREERLEELSEKVKELKEIIEKSKEEETMSNFESTDAVPSEELLSIDDDMDPTQRKKQIEPNEESSKFESLSKEELLQRHKELLSSLDVQMQISDLQYHQLTELYSYMVKISENSSPNEPIRIDHNDLKLLLDSTRNDFKQIETLSAQFQKVSENLTS</sequence>
<dbReference type="InParanoid" id="Q4U9C8"/>
<evidence type="ECO:0000256" key="8">
    <source>
        <dbReference type="SAM" id="Coils"/>
    </source>
</evidence>
<dbReference type="RefSeq" id="XP_953200.1">
    <property type="nucleotide sequence ID" value="XM_948107.1"/>
</dbReference>
<dbReference type="eggNOG" id="KOG1043">
    <property type="taxonomic scope" value="Eukaryota"/>
</dbReference>
<reference evidence="12 13" key="1">
    <citation type="journal article" date="2005" name="Science">
        <title>Genome of the host-cell transforming parasite Theileria annulata compared with T. parva.</title>
        <authorList>
            <person name="Pain A."/>
            <person name="Renauld H."/>
            <person name="Berriman M."/>
            <person name="Murphy L."/>
            <person name="Yeats C.A."/>
            <person name="Weir W."/>
            <person name="Kerhornou A."/>
            <person name="Aslett M."/>
            <person name="Bishop R."/>
            <person name="Bouchier C."/>
            <person name="Cochet M."/>
            <person name="Coulson R.M.R."/>
            <person name="Cronin A."/>
            <person name="de Villiers E.P."/>
            <person name="Fraser A."/>
            <person name="Fosker N."/>
            <person name="Gardner M."/>
            <person name="Goble A."/>
            <person name="Griffiths-Jones S."/>
            <person name="Harris D.E."/>
            <person name="Katzer F."/>
            <person name="Larke N."/>
            <person name="Lord A."/>
            <person name="Maser P."/>
            <person name="McKellar S."/>
            <person name="Mooney P."/>
            <person name="Morton F."/>
            <person name="Nene V."/>
            <person name="O'Neil S."/>
            <person name="Price C."/>
            <person name="Quail M.A."/>
            <person name="Rabbinowitsch E."/>
            <person name="Rawlings N.D."/>
            <person name="Rutter S."/>
            <person name="Saunders D."/>
            <person name="Seeger K."/>
            <person name="Shah T."/>
            <person name="Squares R."/>
            <person name="Squares S."/>
            <person name="Tivey A."/>
            <person name="Walker A.R."/>
            <person name="Woodward J."/>
            <person name="Dobbelaere D.A.E."/>
            <person name="Langsley G."/>
            <person name="Rajandream M.A."/>
            <person name="McKeever D."/>
            <person name="Shiels B."/>
            <person name="Tait A."/>
            <person name="Barrell B.G."/>
            <person name="Hall N."/>
        </authorList>
    </citation>
    <scope>NUCLEOTIDE SEQUENCE [LARGE SCALE GENOMIC DNA]</scope>
    <source>
        <strain evidence="13">Ankara</strain>
    </source>
</reference>
<dbReference type="GO" id="GO:0043022">
    <property type="term" value="F:ribosome binding"/>
    <property type="evidence" value="ECO:0007669"/>
    <property type="project" value="InterPro"/>
</dbReference>
<dbReference type="OMA" id="HTIHWCK"/>
<keyword evidence="3" id="KW-0999">Mitochondrion inner membrane</keyword>
<dbReference type="GeneID" id="3863151"/>
<dbReference type="GO" id="GO:0005743">
    <property type="term" value="C:mitochondrial inner membrane"/>
    <property type="evidence" value="ECO:0007669"/>
    <property type="project" value="UniProtKB-SubCell"/>
</dbReference>
<dbReference type="STRING" id="5874.Q4U9C8"/>
<organism evidence="12 13">
    <name type="scientific">Theileria annulata</name>
    <dbReference type="NCBI Taxonomy" id="5874"/>
    <lineage>
        <taxon>Eukaryota</taxon>
        <taxon>Sar</taxon>
        <taxon>Alveolata</taxon>
        <taxon>Apicomplexa</taxon>
        <taxon>Aconoidasida</taxon>
        <taxon>Piroplasmida</taxon>
        <taxon>Theileriidae</taxon>
        <taxon>Theileria</taxon>
    </lineage>
</organism>
<keyword evidence="8" id="KW-0175">Coiled coil</keyword>
<dbReference type="Pfam" id="PF07766">
    <property type="entry name" value="LETM1_RBD"/>
    <property type="match status" value="1"/>
</dbReference>
<dbReference type="EMBL" id="CR940353">
    <property type="protein sequence ID" value="CAI76575.1"/>
    <property type="molecule type" value="Genomic_DNA"/>
</dbReference>